<feature type="transmembrane region" description="Helical" evidence="6">
    <location>
        <begin position="41"/>
        <end position="58"/>
    </location>
</feature>
<keyword evidence="3 6" id="KW-0812">Transmembrane</keyword>
<evidence type="ECO:0000259" key="7">
    <source>
        <dbReference type="Pfam" id="PF00892"/>
    </source>
</evidence>
<evidence type="ECO:0000256" key="4">
    <source>
        <dbReference type="ARBA" id="ARBA00022989"/>
    </source>
</evidence>
<feature type="domain" description="EamA" evidence="7">
    <location>
        <begin position="205"/>
        <end position="309"/>
    </location>
</feature>
<dbReference type="InterPro" id="IPR037185">
    <property type="entry name" value="EmrE-like"/>
</dbReference>
<feature type="transmembrane region" description="Helical" evidence="6">
    <location>
        <begin position="96"/>
        <end position="119"/>
    </location>
</feature>
<evidence type="ECO:0000256" key="5">
    <source>
        <dbReference type="ARBA" id="ARBA00023136"/>
    </source>
</evidence>
<feature type="transmembrane region" description="Helical" evidence="6">
    <location>
        <begin position="293"/>
        <end position="310"/>
    </location>
</feature>
<comment type="similarity">
    <text evidence="2">Belongs to the EamA transporter family.</text>
</comment>
<evidence type="ECO:0000256" key="3">
    <source>
        <dbReference type="ARBA" id="ARBA00022692"/>
    </source>
</evidence>
<feature type="transmembrane region" description="Helical" evidence="6">
    <location>
        <begin position="126"/>
        <end position="143"/>
    </location>
</feature>
<dbReference type="AlphaFoldDB" id="A2SKB5"/>
<dbReference type="RefSeq" id="WP_011830627.1">
    <property type="nucleotide sequence ID" value="NC_008825.1"/>
</dbReference>
<dbReference type="HOGENOM" id="CLU_033863_4_4_4"/>
<organism evidence="8 9">
    <name type="scientific">Methylibium petroleiphilum (strain ATCC BAA-1232 / LMG 22953 / PM1)</name>
    <dbReference type="NCBI Taxonomy" id="420662"/>
    <lineage>
        <taxon>Bacteria</taxon>
        <taxon>Pseudomonadati</taxon>
        <taxon>Pseudomonadota</taxon>
        <taxon>Betaproteobacteria</taxon>
        <taxon>Burkholderiales</taxon>
        <taxon>Sphaerotilaceae</taxon>
        <taxon>Methylibium</taxon>
    </lineage>
</organism>
<name>A2SKB5_METPP</name>
<dbReference type="InterPro" id="IPR050638">
    <property type="entry name" value="AA-Vitamin_Transporters"/>
</dbReference>
<dbReference type="SUPFAM" id="SSF103481">
    <property type="entry name" value="Multidrug resistance efflux transporter EmrE"/>
    <property type="match status" value="2"/>
</dbReference>
<feature type="transmembrane region" description="Helical" evidence="6">
    <location>
        <begin position="233"/>
        <end position="253"/>
    </location>
</feature>
<feature type="transmembrane region" description="Helical" evidence="6">
    <location>
        <begin position="158"/>
        <end position="175"/>
    </location>
</feature>
<dbReference type="PANTHER" id="PTHR32322:SF2">
    <property type="entry name" value="EAMA DOMAIN-CONTAINING PROTEIN"/>
    <property type="match status" value="1"/>
</dbReference>
<keyword evidence="4 6" id="KW-1133">Transmembrane helix</keyword>
<reference evidence="8 9" key="1">
    <citation type="journal article" date="2007" name="J. Bacteriol.">
        <title>Whole-genome analysis of the methyl tert-butyl ether-degrading beta-proteobacterium Methylibium petroleiphilum PM1.</title>
        <authorList>
            <person name="Kane S.R."/>
            <person name="Chakicherla A.Y."/>
            <person name="Chain P.S.G."/>
            <person name="Schmidt R."/>
            <person name="Shin M.W."/>
            <person name="Legler T.C."/>
            <person name="Scow K.M."/>
            <person name="Larimer F.W."/>
            <person name="Lucas S.M."/>
            <person name="Richardson P.M."/>
            <person name="Hristova K.R."/>
        </authorList>
    </citation>
    <scope>NUCLEOTIDE SEQUENCE [LARGE SCALE GENOMIC DNA]</scope>
    <source>
        <strain evidence="9">ATCC BAA-1232 / LMG 22953 / PM1</strain>
    </source>
</reference>
<dbReference type="STRING" id="420662.Mpe_A3051"/>
<dbReference type="InterPro" id="IPR000620">
    <property type="entry name" value="EamA_dom"/>
</dbReference>
<evidence type="ECO:0000256" key="2">
    <source>
        <dbReference type="ARBA" id="ARBA00007362"/>
    </source>
</evidence>
<feature type="transmembrane region" description="Helical" evidence="6">
    <location>
        <begin position="70"/>
        <end position="90"/>
    </location>
</feature>
<proteinExistence type="inferred from homology"/>
<dbReference type="Pfam" id="PF00892">
    <property type="entry name" value="EamA"/>
    <property type="match status" value="2"/>
</dbReference>
<feature type="transmembrane region" description="Helical" evidence="6">
    <location>
        <begin position="260"/>
        <end position="287"/>
    </location>
</feature>
<keyword evidence="5 6" id="KW-0472">Membrane</keyword>
<accession>A2SKB5</accession>
<gene>
    <name evidence="8" type="ordered locus">Mpe_A3051</name>
</gene>
<protein>
    <submittedName>
        <fullName evidence="8">Permeases of the drug/metabolite transporter (DMT) superfamily</fullName>
    </submittedName>
</protein>
<evidence type="ECO:0000256" key="1">
    <source>
        <dbReference type="ARBA" id="ARBA00004141"/>
    </source>
</evidence>
<evidence type="ECO:0000313" key="8">
    <source>
        <dbReference type="EMBL" id="ABM96004.1"/>
    </source>
</evidence>
<dbReference type="EMBL" id="CP000555">
    <property type="protein sequence ID" value="ABM96004.1"/>
    <property type="molecule type" value="Genomic_DNA"/>
</dbReference>
<dbReference type="PANTHER" id="PTHR32322">
    <property type="entry name" value="INNER MEMBRANE TRANSPORTER"/>
    <property type="match status" value="1"/>
</dbReference>
<dbReference type="eggNOG" id="COG0697">
    <property type="taxonomic scope" value="Bacteria"/>
</dbReference>
<evidence type="ECO:0000256" key="6">
    <source>
        <dbReference type="SAM" id="Phobius"/>
    </source>
</evidence>
<evidence type="ECO:0000313" key="9">
    <source>
        <dbReference type="Proteomes" id="UP000000366"/>
    </source>
</evidence>
<dbReference type="GO" id="GO:0016020">
    <property type="term" value="C:membrane"/>
    <property type="evidence" value="ECO:0007669"/>
    <property type="project" value="UniProtKB-SubCell"/>
</dbReference>
<dbReference type="KEGG" id="mpt:Mpe_A3051"/>
<comment type="subcellular location">
    <subcellularLocation>
        <location evidence="1">Membrane</location>
        <topology evidence="1">Multi-pass membrane protein</topology>
    </subcellularLocation>
</comment>
<dbReference type="Proteomes" id="UP000000366">
    <property type="component" value="Chromosome"/>
</dbReference>
<feature type="transmembrane region" description="Helical" evidence="6">
    <location>
        <begin position="204"/>
        <end position="221"/>
    </location>
</feature>
<sequence length="321" mass="33974">MTGLTPRVALLMTLPPLMWAGNAVVGRLAVGSVPPLTLNLLRWGLALLLLLPLGWRVFRAPRELAARWPHLLLLGTLGVGSYNALQYLALQTSTPINVTLIAASMPVWMLAIGALFHGVRPQRRQLAGAALSLAGVALVIARGNPAALARVQFVTGDLYILVAIVAWAFYSWMLARPPEHLRGARQPLLQAEGQVPRPWTWSEVLLVQVAFGLISAAAAAAGEQALGSAPIRWNAWVVAALLFVAVGPSLIAYRCWGLGVALAGPAAAAFFGNLTPLFAALLSAALLGELPQWYHGVAFALIVAGIGVSTRRSTPGRRDGP</sequence>
<keyword evidence="9" id="KW-1185">Reference proteome</keyword>
<feature type="domain" description="EamA" evidence="7">
    <location>
        <begin position="9"/>
        <end position="140"/>
    </location>
</feature>